<keyword evidence="6" id="KW-1185">Reference proteome</keyword>
<dbReference type="Gene3D" id="6.10.140.2220">
    <property type="match status" value="1"/>
</dbReference>
<dbReference type="Proteomes" id="UP000292702">
    <property type="component" value="Unassembled WGS sequence"/>
</dbReference>
<feature type="domain" description="MYND-type" evidence="4">
    <location>
        <begin position="341"/>
        <end position="380"/>
    </location>
</feature>
<dbReference type="InterPro" id="IPR002893">
    <property type="entry name" value="Znf_MYND"/>
</dbReference>
<comment type="caution">
    <text evidence="5">The sequence shown here is derived from an EMBL/GenBank/DDBJ whole genome shotgun (WGS) entry which is preliminary data.</text>
</comment>
<reference evidence="5 6" key="1">
    <citation type="submission" date="2018-11" db="EMBL/GenBank/DDBJ databases">
        <title>Genome assembly of Steccherinum ochraceum LE-BIN_3174, the white-rot fungus of the Steccherinaceae family (The Residual Polyporoid clade, Polyporales, Basidiomycota).</title>
        <authorList>
            <person name="Fedorova T.V."/>
            <person name="Glazunova O.A."/>
            <person name="Landesman E.O."/>
            <person name="Moiseenko K.V."/>
            <person name="Psurtseva N.V."/>
            <person name="Savinova O.S."/>
            <person name="Shakhova N.V."/>
            <person name="Tyazhelova T.V."/>
            <person name="Vasina D.V."/>
        </authorList>
    </citation>
    <scope>NUCLEOTIDE SEQUENCE [LARGE SCALE GENOMIC DNA]</scope>
    <source>
        <strain evidence="5 6">LE-BIN_3174</strain>
    </source>
</reference>
<sequence length="571" mass="66424">MNILGPTRSTLPPRASHRYTGEQLPSLKDVKHDVETLKRWPDFFSWLDTDEGLQNFLVEMDYELKDHPIALTQLVIWSMFVPSLLKFCRSVLAEDVPEEILQEYMWIQRKNIRCFTDMPQDEQISKVPGEFADVNIEYNIYQVRLVNIFGSHSNANDGPKLLYFRQNLADCLLSPQINQMEDGVAEYATMVEEYKSHLHTVDSPNEQTPWLERPMLFTRYAEARVLCNFLDHETKLLLERCLEGMTKAKEKINDLPLHFILTRMSLVLVLHVLDVEPEKQKAHTDWTVYHLHKRPQFKERVLEFLFRSGQLSHPVLAELPADWYQDKPYTEKEARSQERRCAHCERERPVVQKLKVCTTCKLEYYCSEECKNADRPRHHTQAYIRSHVSADVLKQLDTASKWEMTNGNFNSTAVIHALALPLDISRARTHIVVRTLVPDTRARTRTVRDKLHVSELGVFKIEDALPLIQPLLRDAPNVEEARSIVSQMLLQDPDNVRVLCLSRTRLQDQTCTLGVKIFTFPQTQIRRMVHDPTWRDKVNGDRPPPEIPILRGVADSEFDYDLVAPLTLRNA</sequence>
<keyword evidence="3" id="KW-0862">Zinc</keyword>
<evidence type="ECO:0000256" key="3">
    <source>
        <dbReference type="ARBA" id="ARBA00022833"/>
    </source>
</evidence>
<evidence type="ECO:0000259" key="4">
    <source>
        <dbReference type="Pfam" id="PF01753"/>
    </source>
</evidence>
<proteinExistence type="predicted"/>
<dbReference type="Pfam" id="PF01753">
    <property type="entry name" value="zf-MYND"/>
    <property type="match status" value="1"/>
</dbReference>
<protein>
    <recommendedName>
        <fullName evidence="4">MYND-type domain-containing protein</fullName>
    </recommendedName>
</protein>
<evidence type="ECO:0000256" key="1">
    <source>
        <dbReference type="ARBA" id="ARBA00022723"/>
    </source>
</evidence>
<dbReference type="EMBL" id="RWJN01000239">
    <property type="protein sequence ID" value="TCD64391.1"/>
    <property type="molecule type" value="Genomic_DNA"/>
</dbReference>
<evidence type="ECO:0000313" key="6">
    <source>
        <dbReference type="Proteomes" id="UP000292702"/>
    </source>
</evidence>
<accession>A0A4R0R9B6</accession>
<evidence type="ECO:0000256" key="2">
    <source>
        <dbReference type="ARBA" id="ARBA00022771"/>
    </source>
</evidence>
<dbReference type="AlphaFoldDB" id="A0A4R0R9B6"/>
<keyword evidence="1" id="KW-0479">Metal-binding</keyword>
<gene>
    <name evidence="5" type="ORF">EIP91_004138</name>
</gene>
<dbReference type="SUPFAM" id="SSF144232">
    <property type="entry name" value="HIT/MYND zinc finger-like"/>
    <property type="match status" value="1"/>
</dbReference>
<keyword evidence="2" id="KW-0863">Zinc-finger</keyword>
<organism evidence="5 6">
    <name type="scientific">Steccherinum ochraceum</name>
    <dbReference type="NCBI Taxonomy" id="92696"/>
    <lineage>
        <taxon>Eukaryota</taxon>
        <taxon>Fungi</taxon>
        <taxon>Dikarya</taxon>
        <taxon>Basidiomycota</taxon>
        <taxon>Agaricomycotina</taxon>
        <taxon>Agaricomycetes</taxon>
        <taxon>Polyporales</taxon>
        <taxon>Steccherinaceae</taxon>
        <taxon>Steccherinum</taxon>
    </lineage>
</organism>
<dbReference type="GO" id="GO:0008270">
    <property type="term" value="F:zinc ion binding"/>
    <property type="evidence" value="ECO:0007669"/>
    <property type="project" value="UniProtKB-KW"/>
</dbReference>
<evidence type="ECO:0000313" key="5">
    <source>
        <dbReference type="EMBL" id="TCD64391.1"/>
    </source>
</evidence>
<name>A0A4R0R9B6_9APHY</name>